<gene>
    <name evidence="2" type="ORF">CfE428DRAFT_5063</name>
</gene>
<feature type="domain" description="DUF6916" evidence="1">
    <location>
        <begin position="7"/>
        <end position="97"/>
    </location>
</feature>
<evidence type="ECO:0000259" key="1">
    <source>
        <dbReference type="Pfam" id="PF21880"/>
    </source>
</evidence>
<reference evidence="2 3" key="1">
    <citation type="journal article" date="2011" name="J. Bacteriol.">
        <title>Genome sequence of Chthoniobacter flavus Ellin428, an aerobic heterotrophic soil bacterium.</title>
        <authorList>
            <person name="Kant R."/>
            <person name="van Passel M.W."/>
            <person name="Palva A."/>
            <person name="Lucas S."/>
            <person name="Lapidus A."/>
            <person name="Glavina Del Rio T."/>
            <person name="Dalin E."/>
            <person name="Tice H."/>
            <person name="Bruce D."/>
            <person name="Goodwin L."/>
            <person name="Pitluck S."/>
            <person name="Larimer F.W."/>
            <person name="Land M.L."/>
            <person name="Hauser L."/>
            <person name="Sangwan P."/>
            <person name="de Vos W.M."/>
            <person name="Janssen P.H."/>
            <person name="Smidt H."/>
        </authorList>
    </citation>
    <scope>NUCLEOTIDE SEQUENCE [LARGE SCALE GENOMIC DNA]</scope>
    <source>
        <strain evidence="2 3">Ellin428</strain>
    </source>
</reference>
<dbReference type="STRING" id="497964.CfE428DRAFT_5063"/>
<sequence length="98" mass="10530">MDLLVVTVETFAPVVGHIFEAVFTDGRLPLTLAEARPLGSARAPGARAPFALTFQGRPKLRLPQGIYRLENTSLGTMEIFLVQVADAAGGSQFEAIFN</sequence>
<name>B4D823_9BACT</name>
<dbReference type="InterPro" id="IPR054209">
    <property type="entry name" value="DUF6916"/>
</dbReference>
<proteinExistence type="predicted"/>
<keyword evidence="3" id="KW-1185">Reference proteome</keyword>
<comment type="caution">
    <text evidence="2">The sequence shown here is derived from an EMBL/GenBank/DDBJ whole genome shotgun (WGS) entry which is preliminary data.</text>
</comment>
<evidence type="ECO:0000313" key="3">
    <source>
        <dbReference type="Proteomes" id="UP000005824"/>
    </source>
</evidence>
<dbReference type="Proteomes" id="UP000005824">
    <property type="component" value="Unassembled WGS sequence"/>
</dbReference>
<dbReference type="InParanoid" id="B4D823"/>
<dbReference type="EMBL" id="ABVL01000020">
    <property type="protein sequence ID" value="EDY17377.1"/>
    <property type="molecule type" value="Genomic_DNA"/>
</dbReference>
<evidence type="ECO:0000313" key="2">
    <source>
        <dbReference type="EMBL" id="EDY17377.1"/>
    </source>
</evidence>
<protein>
    <recommendedName>
        <fullName evidence="1">DUF6916 domain-containing protein</fullName>
    </recommendedName>
</protein>
<organism evidence="2 3">
    <name type="scientific">Chthoniobacter flavus Ellin428</name>
    <dbReference type="NCBI Taxonomy" id="497964"/>
    <lineage>
        <taxon>Bacteria</taxon>
        <taxon>Pseudomonadati</taxon>
        <taxon>Verrucomicrobiota</taxon>
        <taxon>Spartobacteria</taxon>
        <taxon>Chthoniobacterales</taxon>
        <taxon>Chthoniobacteraceae</taxon>
        <taxon>Chthoniobacter</taxon>
    </lineage>
</organism>
<accession>B4D823</accession>
<dbReference type="AlphaFoldDB" id="B4D823"/>
<dbReference type="RefSeq" id="WP_006982384.1">
    <property type="nucleotide sequence ID" value="NZ_ABVL01000020.1"/>
</dbReference>
<dbReference type="Pfam" id="PF21880">
    <property type="entry name" value="DUF6916"/>
    <property type="match status" value="1"/>
</dbReference>